<name>A0A7K7ZS30_9PASE</name>
<keyword evidence="7" id="KW-0472">Membrane</keyword>
<keyword evidence="6" id="KW-1133">Transmembrane helix</keyword>
<feature type="domain" description="MHC class I-like antigen recognition-like" evidence="10">
    <location>
        <begin position="1"/>
        <end position="77"/>
    </location>
</feature>
<comment type="caution">
    <text evidence="12">The sequence shown here is derived from an EMBL/GenBank/DDBJ whole genome shotgun (WGS) entry which is preliminary data.</text>
</comment>
<keyword evidence="3" id="KW-0812">Transmembrane</keyword>
<evidence type="ECO:0000313" key="13">
    <source>
        <dbReference type="Proteomes" id="UP000538725"/>
    </source>
</evidence>
<dbReference type="Proteomes" id="UP000538725">
    <property type="component" value="Unassembled WGS sequence"/>
</dbReference>
<dbReference type="InterPro" id="IPR050208">
    <property type="entry name" value="MHC_class-I_related"/>
</dbReference>
<accession>A0A7K7ZS30</accession>
<dbReference type="InterPro" id="IPR013783">
    <property type="entry name" value="Ig-like_fold"/>
</dbReference>
<dbReference type="InterPro" id="IPR037055">
    <property type="entry name" value="MHC_I-like_Ag-recog_sf"/>
</dbReference>
<dbReference type="Pfam" id="PF07654">
    <property type="entry name" value="C1-set"/>
    <property type="match status" value="1"/>
</dbReference>
<dbReference type="AlphaFoldDB" id="A0A7K7ZS30"/>
<evidence type="ECO:0000256" key="5">
    <source>
        <dbReference type="ARBA" id="ARBA00022859"/>
    </source>
</evidence>
<keyword evidence="5" id="KW-0391">Immunity</keyword>
<sequence length="179" mass="20899">LQQVCSCDLLFNGNIHGICGEGYDGWDFIFKLGSTSMVVSDGAAWITWRCWESEGLVADHKMNYLEDTYMEWLISWMDFSIIPFPEGLDIQVYRKVEHRILALSCHTYRFCPSTIRISWMYQMKGEEIQDQEIEWGGIIPNSNGAFHTWARTEALPGEREQHQCQVEHPRMLEPGIFIW</sequence>
<dbReference type="PANTHER" id="PTHR16675:SF242">
    <property type="entry name" value="MAJOR HISTOCOMPATIBILITY COMPLEX CLASS I-RELATED GENE PROTEIN"/>
    <property type="match status" value="1"/>
</dbReference>
<dbReference type="InterPro" id="IPR003597">
    <property type="entry name" value="Ig_C1-set"/>
</dbReference>
<evidence type="ECO:0000256" key="9">
    <source>
        <dbReference type="ARBA" id="ARBA00023180"/>
    </source>
</evidence>
<proteinExistence type="predicted"/>
<feature type="domain" description="Immunoglobulin C1-set" evidence="11">
    <location>
        <begin position="102"/>
        <end position="169"/>
    </location>
</feature>
<evidence type="ECO:0000256" key="7">
    <source>
        <dbReference type="ARBA" id="ARBA00023136"/>
    </source>
</evidence>
<dbReference type="Gene3D" id="3.30.500.10">
    <property type="entry name" value="MHC class I-like antigen recognition-like"/>
    <property type="match status" value="1"/>
</dbReference>
<comment type="subcellular location">
    <subcellularLocation>
        <location evidence="1">Membrane</location>
        <topology evidence="1">Single-pass type I membrane protein</topology>
    </subcellularLocation>
</comment>
<keyword evidence="2" id="KW-0490">MHC I</keyword>
<dbReference type="GO" id="GO:0042612">
    <property type="term" value="C:MHC class I protein complex"/>
    <property type="evidence" value="ECO:0007669"/>
    <property type="project" value="UniProtKB-KW"/>
</dbReference>
<evidence type="ECO:0000313" key="12">
    <source>
        <dbReference type="EMBL" id="NXA92028.1"/>
    </source>
</evidence>
<dbReference type="GO" id="GO:0005615">
    <property type="term" value="C:extracellular space"/>
    <property type="evidence" value="ECO:0007669"/>
    <property type="project" value="TreeGrafter"/>
</dbReference>
<dbReference type="PANTHER" id="PTHR16675">
    <property type="entry name" value="MHC CLASS I-RELATED"/>
    <property type="match status" value="1"/>
</dbReference>
<dbReference type="GO" id="GO:0006955">
    <property type="term" value="P:immune response"/>
    <property type="evidence" value="ECO:0007669"/>
    <property type="project" value="TreeGrafter"/>
</dbReference>
<evidence type="ECO:0000256" key="8">
    <source>
        <dbReference type="ARBA" id="ARBA00023157"/>
    </source>
</evidence>
<keyword evidence="8" id="KW-1015">Disulfide bond</keyword>
<feature type="non-terminal residue" evidence="12">
    <location>
        <position position="1"/>
    </location>
</feature>
<dbReference type="Pfam" id="PF00129">
    <property type="entry name" value="MHC_I"/>
    <property type="match status" value="1"/>
</dbReference>
<gene>
    <name evidence="12" type="primary">Ha1f_1</name>
    <name evidence="12" type="ORF">MELVER_R09611</name>
</gene>
<keyword evidence="4" id="KW-0732">Signal</keyword>
<dbReference type="InterPro" id="IPR036179">
    <property type="entry name" value="Ig-like_dom_sf"/>
</dbReference>
<evidence type="ECO:0000256" key="1">
    <source>
        <dbReference type="ARBA" id="ARBA00004479"/>
    </source>
</evidence>
<evidence type="ECO:0000256" key="4">
    <source>
        <dbReference type="ARBA" id="ARBA00022729"/>
    </source>
</evidence>
<protein>
    <submittedName>
        <fullName evidence="12">HA1F protein</fullName>
    </submittedName>
</protein>
<dbReference type="InterPro" id="IPR011161">
    <property type="entry name" value="MHC_I-like_Ag-recog"/>
</dbReference>
<evidence type="ECO:0000259" key="11">
    <source>
        <dbReference type="Pfam" id="PF07654"/>
    </source>
</evidence>
<organism evidence="12 13">
    <name type="scientific">Melanocharis versteri</name>
    <name type="common">Fan-tailed berrypecker</name>
    <dbReference type="NCBI Taxonomy" id="254552"/>
    <lineage>
        <taxon>Eukaryota</taxon>
        <taxon>Metazoa</taxon>
        <taxon>Chordata</taxon>
        <taxon>Craniata</taxon>
        <taxon>Vertebrata</taxon>
        <taxon>Euteleostomi</taxon>
        <taxon>Archelosauria</taxon>
        <taxon>Archosauria</taxon>
        <taxon>Dinosauria</taxon>
        <taxon>Saurischia</taxon>
        <taxon>Theropoda</taxon>
        <taxon>Coelurosauria</taxon>
        <taxon>Aves</taxon>
        <taxon>Neognathae</taxon>
        <taxon>Neoaves</taxon>
        <taxon>Telluraves</taxon>
        <taxon>Australaves</taxon>
        <taxon>Passeriformes</taxon>
        <taxon>Passeroidea</taxon>
        <taxon>Melanocharitidae</taxon>
        <taxon>Melanocharis</taxon>
    </lineage>
</organism>
<dbReference type="GO" id="GO:0002474">
    <property type="term" value="P:antigen processing and presentation of peptide antigen via MHC class I"/>
    <property type="evidence" value="ECO:0007669"/>
    <property type="project" value="UniProtKB-KW"/>
</dbReference>
<feature type="non-terminal residue" evidence="12">
    <location>
        <position position="179"/>
    </location>
</feature>
<dbReference type="SUPFAM" id="SSF48726">
    <property type="entry name" value="Immunoglobulin"/>
    <property type="match status" value="1"/>
</dbReference>
<evidence type="ECO:0000259" key="10">
    <source>
        <dbReference type="Pfam" id="PF00129"/>
    </source>
</evidence>
<evidence type="ECO:0000256" key="2">
    <source>
        <dbReference type="ARBA" id="ARBA00022451"/>
    </source>
</evidence>
<keyword evidence="13" id="KW-1185">Reference proteome</keyword>
<evidence type="ECO:0000256" key="6">
    <source>
        <dbReference type="ARBA" id="ARBA00022989"/>
    </source>
</evidence>
<dbReference type="EMBL" id="VZTG01005673">
    <property type="protein sequence ID" value="NXA92028.1"/>
    <property type="molecule type" value="Genomic_DNA"/>
</dbReference>
<dbReference type="InterPro" id="IPR011162">
    <property type="entry name" value="MHC_I/II-like_Ag-recog"/>
</dbReference>
<dbReference type="SUPFAM" id="SSF54452">
    <property type="entry name" value="MHC antigen-recognition domain"/>
    <property type="match status" value="1"/>
</dbReference>
<dbReference type="GO" id="GO:0009897">
    <property type="term" value="C:external side of plasma membrane"/>
    <property type="evidence" value="ECO:0007669"/>
    <property type="project" value="TreeGrafter"/>
</dbReference>
<reference evidence="12 13" key="1">
    <citation type="submission" date="2019-09" db="EMBL/GenBank/DDBJ databases">
        <title>Bird 10,000 Genomes (B10K) Project - Family phase.</title>
        <authorList>
            <person name="Zhang G."/>
        </authorList>
    </citation>
    <scope>NUCLEOTIDE SEQUENCE [LARGE SCALE GENOMIC DNA]</scope>
    <source>
        <strain evidence="12">B10K-DU-029-37</strain>
        <tissue evidence="12">Liver</tissue>
    </source>
</reference>
<keyword evidence="9" id="KW-0325">Glycoprotein</keyword>
<dbReference type="Gene3D" id="2.60.40.10">
    <property type="entry name" value="Immunoglobulins"/>
    <property type="match status" value="1"/>
</dbReference>
<evidence type="ECO:0000256" key="3">
    <source>
        <dbReference type="ARBA" id="ARBA00022692"/>
    </source>
</evidence>